<protein>
    <submittedName>
        <fullName evidence="3">Alpha/beta hydrolase</fullName>
    </submittedName>
</protein>
<dbReference type="InterPro" id="IPR050300">
    <property type="entry name" value="GDXG_lipolytic_enzyme"/>
</dbReference>
<comment type="caution">
    <text evidence="3">The sequence shown here is derived from an EMBL/GenBank/DDBJ whole genome shotgun (WGS) entry which is preliminary data.</text>
</comment>
<dbReference type="GO" id="GO:0016787">
    <property type="term" value="F:hydrolase activity"/>
    <property type="evidence" value="ECO:0007669"/>
    <property type="project" value="UniProtKB-KW"/>
</dbReference>
<dbReference type="EMBL" id="SOFM01000045">
    <property type="protein sequence ID" value="TFC00699.1"/>
    <property type="molecule type" value="Genomic_DNA"/>
</dbReference>
<sequence length="313" mass="33540">MKASRLNPELRRIFRFVPNPPVTTSAGRSVINGLLKRVKTPSQFDGVSFNVVMLANGQPARIFSPPGSSPPDRGKRAALLNIHGGGMVIGKASQDDVHMADVARDLGIVVVSIEYRLAPQSPFPAALDDCFFAWNALLESAVDVGVDPARIAIGGQSAGGGLAAALVQRIHDQGGVQPVAQWLFCPMLDDRTAGRRELDAVRHRLWNNKSNRAGWKAYLGQEPGAADLPPYAAAARRTDLTGLPAAWIGMGDIELFYGEGRTYAAALRDAGVDCTLDIVPGAPHAFETIAATTRLATDYKARARAWLRNRLGV</sequence>
<dbReference type="AlphaFoldDB" id="A0A4R8W1D8"/>
<proteinExistence type="predicted"/>
<name>A0A4R8W1D8_9MICO</name>
<dbReference type="SUPFAM" id="SSF53474">
    <property type="entry name" value="alpha/beta-Hydrolases"/>
    <property type="match status" value="1"/>
</dbReference>
<dbReference type="PANTHER" id="PTHR48081">
    <property type="entry name" value="AB HYDROLASE SUPERFAMILY PROTEIN C4A8.06C"/>
    <property type="match status" value="1"/>
</dbReference>
<evidence type="ECO:0000313" key="3">
    <source>
        <dbReference type="EMBL" id="TFC00699.1"/>
    </source>
</evidence>
<evidence type="ECO:0000259" key="2">
    <source>
        <dbReference type="Pfam" id="PF07859"/>
    </source>
</evidence>
<dbReference type="PANTHER" id="PTHR48081:SF8">
    <property type="entry name" value="ALPHA_BETA HYDROLASE FOLD-3 DOMAIN-CONTAINING PROTEIN-RELATED"/>
    <property type="match status" value="1"/>
</dbReference>
<dbReference type="InterPro" id="IPR013094">
    <property type="entry name" value="AB_hydrolase_3"/>
</dbReference>
<evidence type="ECO:0000256" key="1">
    <source>
        <dbReference type="ARBA" id="ARBA00022801"/>
    </source>
</evidence>
<dbReference type="InterPro" id="IPR029058">
    <property type="entry name" value="AB_hydrolase_fold"/>
</dbReference>
<evidence type="ECO:0000313" key="4">
    <source>
        <dbReference type="Proteomes" id="UP000297643"/>
    </source>
</evidence>
<dbReference type="Gene3D" id="3.40.50.1820">
    <property type="entry name" value="alpha/beta hydrolase"/>
    <property type="match status" value="1"/>
</dbReference>
<dbReference type="Proteomes" id="UP000297643">
    <property type="component" value="Unassembled WGS sequence"/>
</dbReference>
<reference evidence="3 4" key="1">
    <citation type="submission" date="2019-03" db="EMBL/GenBank/DDBJ databases">
        <title>Genomics of glacier-inhabiting Cryobacterium strains.</title>
        <authorList>
            <person name="Liu Q."/>
            <person name="Xin Y.-H."/>
        </authorList>
    </citation>
    <scope>NUCLEOTIDE SEQUENCE [LARGE SCALE GENOMIC DNA]</scope>
    <source>
        <strain evidence="3 4">RHLT2-21</strain>
    </source>
</reference>
<keyword evidence="4" id="KW-1185">Reference proteome</keyword>
<organism evidence="3 4">
    <name type="scientific">Cryobacterium mannosilyticum</name>
    <dbReference type="NCBI Taxonomy" id="1259190"/>
    <lineage>
        <taxon>Bacteria</taxon>
        <taxon>Bacillati</taxon>
        <taxon>Actinomycetota</taxon>
        <taxon>Actinomycetes</taxon>
        <taxon>Micrococcales</taxon>
        <taxon>Microbacteriaceae</taxon>
        <taxon>Cryobacterium</taxon>
    </lineage>
</organism>
<dbReference type="RefSeq" id="WP_134510576.1">
    <property type="nucleotide sequence ID" value="NZ_SOFM01000045.1"/>
</dbReference>
<accession>A0A4R8W1D8</accession>
<keyword evidence="1 3" id="KW-0378">Hydrolase</keyword>
<dbReference type="Pfam" id="PF07859">
    <property type="entry name" value="Abhydrolase_3"/>
    <property type="match status" value="1"/>
</dbReference>
<gene>
    <name evidence="3" type="ORF">E3O32_14685</name>
</gene>
<feature type="domain" description="Alpha/beta hydrolase fold-3" evidence="2">
    <location>
        <begin position="79"/>
        <end position="287"/>
    </location>
</feature>